<reference evidence="2 3" key="1">
    <citation type="submission" date="2020-04" db="EMBL/GenBank/DDBJ databases">
        <title>Plant Genome Project.</title>
        <authorList>
            <person name="Zhang R.-G."/>
        </authorList>
    </citation>
    <scope>NUCLEOTIDE SEQUENCE [LARGE SCALE GENOMIC DNA]</scope>
    <source>
        <strain evidence="2">YNK0</strain>
        <tissue evidence="2">Leaf</tissue>
    </source>
</reference>
<feature type="compositionally biased region" description="Basic and acidic residues" evidence="1">
    <location>
        <begin position="9"/>
        <end position="19"/>
    </location>
</feature>
<evidence type="ECO:0000313" key="2">
    <source>
        <dbReference type="EMBL" id="KAF8390541.1"/>
    </source>
</evidence>
<feature type="region of interest" description="Disordered" evidence="1">
    <location>
        <begin position="1"/>
        <end position="29"/>
    </location>
</feature>
<dbReference type="AlphaFoldDB" id="A0A835D595"/>
<dbReference type="Proteomes" id="UP000655225">
    <property type="component" value="Unassembled WGS sequence"/>
</dbReference>
<name>A0A835D595_TETSI</name>
<evidence type="ECO:0000313" key="3">
    <source>
        <dbReference type="Proteomes" id="UP000655225"/>
    </source>
</evidence>
<proteinExistence type="predicted"/>
<organism evidence="2 3">
    <name type="scientific">Tetracentron sinense</name>
    <name type="common">Spur-leaf</name>
    <dbReference type="NCBI Taxonomy" id="13715"/>
    <lineage>
        <taxon>Eukaryota</taxon>
        <taxon>Viridiplantae</taxon>
        <taxon>Streptophyta</taxon>
        <taxon>Embryophyta</taxon>
        <taxon>Tracheophyta</taxon>
        <taxon>Spermatophyta</taxon>
        <taxon>Magnoliopsida</taxon>
        <taxon>Trochodendrales</taxon>
        <taxon>Trochodendraceae</taxon>
        <taxon>Tetracentron</taxon>
    </lineage>
</organism>
<protein>
    <recommendedName>
        <fullName evidence="4">Retrotransposon Copia-like N-terminal domain-containing protein</fullName>
    </recommendedName>
</protein>
<comment type="caution">
    <text evidence="2">The sequence shown here is derived from an EMBL/GenBank/DDBJ whole genome shotgun (WGS) entry which is preliminary data.</text>
</comment>
<sequence>MSTVFNDTPTKEPTNEEPHGIPPHPSSHSLPSLNLSNLTNFLTVKFNGMNYLVWRNQVHPILISQDLFRFVNGSQPPPPPPPHHPFFPLATSTQISLSRKDMTIMLLVASIPRSPTTYWPKRSALIAQRPYGITLQPPSPNSIKLARCNCPFNSSPYTKIRSHMWMTENLVLLFETVHLDNEKILKALICSKDDLQQG</sequence>
<keyword evidence="3" id="KW-1185">Reference proteome</keyword>
<accession>A0A835D595</accession>
<evidence type="ECO:0000256" key="1">
    <source>
        <dbReference type="SAM" id="MobiDB-lite"/>
    </source>
</evidence>
<gene>
    <name evidence="2" type="ORF">HHK36_025068</name>
</gene>
<evidence type="ECO:0008006" key="4">
    <source>
        <dbReference type="Google" id="ProtNLM"/>
    </source>
</evidence>
<dbReference type="EMBL" id="JABCRI010000018">
    <property type="protein sequence ID" value="KAF8390541.1"/>
    <property type="molecule type" value="Genomic_DNA"/>
</dbReference>